<organism evidence="1 2">
    <name type="scientific">Silvimonas amylolytica</name>
    <dbReference type="NCBI Taxonomy" id="449663"/>
    <lineage>
        <taxon>Bacteria</taxon>
        <taxon>Pseudomonadati</taxon>
        <taxon>Pseudomonadota</taxon>
        <taxon>Betaproteobacteria</taxon>
        <taxon>Neisseriales</taxon>
        <taxon>Chitinibacteraceae</taxon>
        <taxon>Silvimonas</taxon>
    </lineage>
</organism>
<comment type="caution">
    <text evidence="1">The sequence shown here is derived from an EMBL/GenBank/DDBJ whole genome shotgun (WGS) entry which is preliminary data.</text>
</comment>
<keyword evidence="2" id="KW-1185">Reference proteome</keyword>
<accession>A0ABQ2PG85</accession>
<sequence length="81" mass="9433">MRAPGYNDRHPVSITGWYDGARTPGVTHDLEYFSHPYADADSHTDADTHAHCVAYAEQYHEWAEQQQRVGRDYLDGYRLRH</sequence>
<dbReference type="Proteomes" id="UP000621859">
    <property type="component" value="Unassembled WGS sequence"/>
</dbReference>
<gene>
    <name evidence="1" type="ORF">GCM10010971_04160</name>
</gene>
<name>A0ABQ2PG85_9NEIS</name>
<dbReference type="EMBL" id="BMLY01000001">
    <property type="protein sequence ID" value="GGP24597.1"/>
    <property type="molecule type" value="Genomic_DNA"/>
</dbReference>
<proteinExistence type="predicted"/>
<evidence type="ECO:0000313" key="1">
    <source>
        <dbReference type="EMBL" id="GGP24597.1"/>
    </source>
</evidence>
<reference evidence="2" key="1">
    <citation type="journal article" date="2019" name="Int. J. Syst. Evol. Microbiol.">
        <title>The Global Catalogue of Microorganisms (GCM) 10K type strain sequencing project: providing services to taxonomists for standard genome sequencing and annotation.</title>
        <authorList>
            <consortium name="The Broad Institute Genomics Platform"/>
            <consortium name="The Broad Institute Genome Sequencing Center for Infectious Disease"/>
            <person name="Wu L."/>
            <person name="Ma J."/>
        </authorList>
    </citation>
    <scope>NUCLEOTIDE SEQUENCE [LARGE SCALE GENOMIC DNA]</scope>
    <source>
        <strain evidence="2">CGMCC 1.8860</strain>
    </source>
</reference>
<protein>
    <submittedName>
        <fullName evidence="1">Uncharacterized protein</fullName>
    </submittedName>
</protein>
<evidence type="ECO:0000313" key="2">
    <source>
        <dbReference type="Proteomes" id="UP000621859"/>
    </source>
</evidence>